<evidence type="ECO:0000256" key="5">
    <source>
        <dbReference type="ARBA" id="ARBA00023163"/>
    </source>
</evidence>
<dbReference type="PANTHER" id="PTHR42756:SF1">
    <property type="entry name" value="TRANSCRIPTIONAL REPRESSOR OF EMRAB OPERON"/>
    <property type="match status" value="1"/>
</dbReference>
<dbReference type="PROSITE" id="PS50995">
    <property type="entry name" value="HTH_MARR_2"/>
    <property type="match status" value="1"/>
</dbReference>
<dbReference type="GO" id="GO:0005737">
    <property type="term" value="C:cytoplasm"/>
    <property type="evidence" value="ECO:0007669"/>
    <property type="project" value="UniProtKB-SubCell"/>
</dbReference>
<dbReference type="InterPro" id="IPR036388">
    <property type="entry name" value="WH-like_DNA-bd_sf"/>
</dbReference>
<protein>
    <recommendedName>
        <fullName evidence="7">HTH-type transcriptional regulator SarZ</fullName>
    </recommendedName>
    <alternativeName>
        <fullName evidence="8">Staphylococcal accessory regulator Z</fullName>
    </alternativeName>
</protein>
<dbReference type="FunFam" id="1.10.10.10:FF:000163">
    <property type="entry name" value="MarR family transcriptional regulator"/>
    <property type="match status" value="1"/>
</dbReference>
<evidence type="ECO:0000256" key="2">
    <source>
        <dbReference type="ARBA" id="ARBA00022490"/>
    </source>
</evidence>
<evidence type="ECO:0000256" key="4">
    <source>
        <dbReference type="ARBA" id="ARBA00023125"/>
    </source>
</evidence>
<accession>A0ABC9Q1J7</accession>
<feature type="domain" description="HTH marR-type" evidence="9">
    <location>
        <begin position="18"/>
        <end position="148"/>
    </location>
</feature>
<dbReference type="EMBL" id="AIDT01000003">
    <property type="protein sequence ID" value="EIA14616.1"/>
    <property type="molecule type" value="Genomic_DNA"/>
</dbReference>
<keyword evidence="4" id="KW-0238">DNA-binding</keyword>
<comment type="subcellular location">
    <subcellularLocation>
        <location evidence="1">Cytoplasm</location>
    </subcellularLocation>
</comment>
<evidence type="ECO:0000313" key="10">
    <source>
        <dbReference type="EMBL" id="EIA14616.1"/>
    </source>
</evidence>
<keyword evidence="3" id="KW-0805">Transcription regulation</keyword>
<dbReference type="InterPro" id="IPR055166">
    <property type="entry name" value="Transc_reg_Sar_Rot_HTH"/>
</dbReference>
<dbReference type="Gene3D" id="1.10.10.10">
    <property type="entry name" value="Winged helix-like DNA-binding domain superfamily/Winged helix DNA-binding domain"/>
    <property type="match status" value="1"/>
</dbReference>
<organism evidence="10 11">
    <name type="scientific">Staphylococcus aureus subsp. aureus DR10</name>
    <dbReference type="NCBI Taxonomy" id="1155079"/>
    <lineage>
        <taxon>Bacteria</taxon>
        <taxon>Bacillati</taxon>
        <taxon>Bacillota</taxon>
        <taxon>Bacilli</taxon>
        <taxon>Bacillales</taxon>
        <taxon>Staphylococcaceae</taxon>
        <taxon>Staphylococcus</taxon>
    </lineage>
</organism>
<gene>
    <name evidence="10" type="ORF">ST398NM02_2439</name>
</gene>
<evidence type="ECO:0000256" key="1">
    <source>
        <dbReference type="ARBA" id="ARBA00004496"/>
    </source>
</evidence>
<reference evidence="10 11" key="1">
    <citation type="journal article" date="2012" name="MBio">
        <title>Identification of a highly transmissible animal-independent Staphylococcus aureus ST398 clone with distinct genomic and cell adhesion properties.</title>
        <authorList>
            <person name="Uhlemann A.C."/>
            <person name="Porcella S.F."/>
            <person name="Trivedi S."/>
            <person name="Sullivan S.B."/>
            <person name="Hafer C."/>
            <person name="Kennedy A.D."/>
            <person name="Barbian K.D."/>
            <person name="McCarthy A.J."/>
            <person name="Street C."/>
            <person name="Hirschberg D.L."/>
            <person name="Lipkin W.I."/>
            <person name="Lindsay J.A."/>
            <person name="DeLeo F.R."/>
            <person name="Lowy F.D."/>
        </authorList>
    </citation>
    <scope>NUCLEOTIDE SEQUENCE [LARGE SCALE GENOMIC DNA]</scope>
    <source>
        <strain evidence="10 11">DR10</strain>
    </source>
</reference>
<dbReference type="Proteomes" id="UP000003093">
    <property type="component" value="Unassembled WGS sequence"/>
</dbReference>
<dbReference type="Pfam" id="PF22381">
    <property type="entry name" value="Staph_reg_Sar_Rot"/>
    <property type="match status" value="1"/>
</dbReference>
<dbReference type="GO" id="GO:0006355">
    <property type="term" value="P:regulation of DNA-templated transcription"/>
    <property type="evidence" value="ECO:0007669"/>
    <property type="project" value="UniProtKB-ARBA"/>
</dbReference>
<evidence type="ECO:0000256" key="6">
    <source>
        <dbReference type="ARBA" id="ARBA00046337"/>
    </source>
</evidence>
<evidence type="ECO:0000313" key="11">
    <source>
        <dbReference type="Proteomes" id="UP000003093"/>
    </source>
</evidence>
<name>A0ABC9Q1J7_STAA5</name>
<sequence length="157" mass="18508">MFILTRSDWMYVENSYLSKQLCFLFYVSSKEIIKKYTNYLKDYDLTYTGYIVLMAIENDEKLNIKKLGERVFLDSGTLTPLLKKLEKKDYVVRTREEKDERNLQISLTEQGKAIKSPLAEISVKVFNEFNISEREASDIVNNLRNFVSKNFDNSDKK</sequence>
<evidence type="ECO:0000256" key="7">
    <source>
        <dbReference type="ARBA" id="ARBA00047188"/>
    </source>
</evidence>
<evidence type="ECO:0000256" key="8">
    <source>
        <dbReference type="ARBA" id="ARBA00047207"/>
    </source>
</evidence>
<dbReference type="SMART" id="SM00347">
    <property type="entry name" value="HTH_MARR"/>
    <property type="match status" value="1"/>
</dbReference>
<keyword evidence="2" id="KW-0963">Cytoplasm</keyword>
<dbReference type="PRINTS" id="PR00598">
    <property type="entry name" value="HTHMARR"/>
</dbReference>
<dbReference type="InterPro" id="IPR000835">
    <property type="entry name" value="HTH_MarR-typ"/>
</dbReference>
<dbReference type="AlphaFoldDB" id="A0ABC9Q1J7"/>
<proteinExistence type="inferred from homology"/>
<comment type="caution">
    <text evidence="10">The sequence shown here is derived from an EMBL/GenBank/DDBJ whole genome shotgun (WGS) entry which is preliminary data.</text>
</comment>
<evidence type="ECO:0000256" key="3">
    <source>
        <dbReference type="ARBA" id="ARBA00023015"/>
    </source>
</evidence>
<dbReference type="InterPro" id="IPR036390">
    <property type="entry name" value="WH_DNA-bd_sf"/>
</dbReference>
<keyword evidence="5" id="KW-0804">Transcription</keyword>
<evidence type="ECO:0000259" key="9">
    <source>
        <dbReference type="PROSITE" id="PS50995"/>
    </source>
</evidence>
<dbReference type="SUPFAM" id="SSF46785">
    <property type="entry name" value="Winged helix' DNA-binding domain"/>
    <property type="match status" value="1"/>
</dbReference>
<comment type="similarity">
    <text evidence="6">Belongs to the SarZ family.</text>
</comment>
<dbReference type="PANTHER" id="PTHR42756">
    <property type="entry name" value="TRANSCRIPTIONAL REGULATOR, MARR"/>
    <property type="match status" value="1"/>
</dbReference>
<dbReference type="GO" id="GO:0003677">
    <property type="term" value="F:DNA binding"/>
    <property type="evidence" value="ECO:0007669"/>
    <property type="project" value="UniProtKB-KW"/>
</dbReference>